<evidence type="ECO:0000313" key="2">
    <source>
        <dbReference type="Proteomes" id="UP000043107"/>
    </source>
</evidence>
<keyword evidence="2" id="KW-1185">Reference proteome</keyword>
<proteinExistence type="predicted"/>
<evidence type="ECO:0000313" key="1">
    <source>
        <dbReference type="EMBL" id="CEF01890.1"/>
    </source>
</evidence>
<comment type="caution">
    <text evidence="1">The sequence shown here is derived from an EMBL/GenBank/DDBJ whole genome shotgun (WGS) entry which is preliminary data.</text>
</comment>
<name>A0ABM9R4W2_BIFLI</name>
<organism evidence="1 2">
    <name type="scientific">Bifidobacterium longum subsp. infantis</name>
    <dbReference type="NCBI Taxonomy" id="1682"/>
    <lineage>
        <taxon>Bacteria</taxon>
        <taxon>Bacillati</taxon>
        <taxon>Actinomycetota</taxon>
        <taxon>Actinomycetes</taxon>
        <taxon>Bifidobacteriales</taxon>
        <taxon>Bifidobacteriaceae</taxon>
        <taxon>Bifidobacterium</taxon>
    </lineage>
</organism>
<sequence length="47" mass="5065">MTNPLDESAVPLILDEPKHGKGRGISMTIRFTYALHVGTGLITEGLN</sequence>
<reference evidence="1 2" key="1">
    <citation type="submission" date="2014-09" db="EMBL/GenBank/DDBJ databases">
        <authorList>
            <person name="Bertelli C."/>
        </authorList>
    </citation>
    <scope>NUCLEOTIDE SEQUENCE [LARGE SCALE GENOMIC DNA]</scope>
    <source>
        <strain evidence="1 2">BIC1401111250</strain>
    </source>
</reference>
<accession>A0ABM9R4W2</accession>
<dbReference type="Proteomes" id="UP000043107">
    <property type="component" value="Unassembled WGS sequence"/>
</dbReference>
<gene>
    <name evidence="1" type="ORF">BLIC_c01426</name>
</gene>
<protein>
    <submittedName>
        <fullName evidence="1">Uncharacterized protein</fullName>
    </submittedName>
</protein>
<dbReference type="EMBL" id="CCWP01000029">
    <property type="protein sequence ID" value="CEF01890.1"/>
    <property type="molecule type" value="Genomic_DNA"/>
</dbReference>